<comment type="caution">
    <text evidence="2">The sequence shown here is derived from an EMBL/GenBank/DDBJ whole genome shotgun (WGS) entry which is preliminary data.</text>
</comment>
<evidence type="ECO:0000313" key="2">
    <source>
        <dbReference type="EMBL" id="NWE16261.1"/>
    </source>
</evidence>
<dbReference type="Proteomes" id="UP000531950">
    <property type="component" value="Unassembled WGS sequence"/>
</dbReference>
<dbReference type="RefSeq" id="WP_177079357.1">
    <property type="nucleotide sequence ID" value="NZ_JACARG010000046.1"/>
</dbReference>
<gene>
    <name evidence="2" type="ORF">HX822_25265</name>
</gene>
<sequence length="325" mass="34989">MSGISTSCTASQAVNNECLSLSRPHEFSVPGKPSVNPMSSNVEVLRGPLVNQPSAATPGIAETLVSLVTLLMSLVESLQNSLLGDEKRTDQKTTVNSNNNTGGIHPVNKEVPVVNVKSERISGISGRPVGEKPTDVWHGVTEGVKHTSHYLSGIKAAMEKYGQSPLGIYKSVTESADAYVIEMRDGYKVTLTKKELEHARLALDFRGTDPGMIQDAKFMYAVTAKRVQDIESTAYTRESFEWALESMGDSLVLHGLERLGLGGQVRPVTWQELEAKGGIGVVGVGDHGSLMKGGYVDMFGPSKLKEVSTYGHGGLSFTHRAFELI</sequence>
<protein>
    <submittedName>
        <fullName evidence="2">Uncharacterized protein</fullName>
    </submittedName>
</protein>
<proteinExistence type="predicted"/>
<evidence type="ECO:0000256" key="1">
    <source>
        <dbReference type="SAM" id="MobiDB-lite"/>
    </source>
</evidence>
<name>A0A7Y8JS87_9PSED</name>
<feature type="compositionally biased region" description="Polar residues" evidence="1">
    <location>
        <begin position="92"/>
        <end position="102"/>
    </location>
</feature>
<reference evidence="2 3" key="1">
    <citation type="submission" date="2020-04" db="EMBL/GenBank/DDBJ databases">
        <title>Molecular characterization of pseudomonads from Agaricus bisporus reveal novel blotch 2 pathogens in Western Europe.</title>
        <authorList>
            <person name="Taparia T."/>
            <person name="Krijger M."/>
            <person name="Haynes E."/>
            <person name="Elpinstone J.G."/>
            <person name="Noble R."/>
            <person name="Van Der Wolf J."/>
        </authorList>
    </citation>
    <scope>NUCLEOTIDE SEQUENCE [LARGE SCALE GENOMIC DNA]</scope>
    <source>
        <strain evidence="2 3">IPO3782</strain>
    </source>
</reference>
<dbReference type="EMBL" id="JACARG010000046">
    <property type="protein sequence ID" value="NWE16261.1"/>
    <property type="molecule type" value="Genomic_DNA"/>
</dbReference>
<evidence type="ECO:0000313" key="3">
    <source>
        <dbReference type="Proteomes" id="UP000531950"/>
    </source>
</evidence>
<dbReference type="AlphaFoldDB" id="A0A7Y8JS87"/>
<feature type="region of interest" description="Disordered" evidence="1">
    <location>
        <begin position="84"/>
        <end position="107"/>
    </location>
</feature>
<organism evidence="2 3">
    <name type="scientific">Pseudomonas yamanorum</name>
    <dbReference type="NCBI Taxonomy" id="515393"/>
    <lineage>
        <taxon>Bacteria</taxon>
        <taxon>Pseudomonadati</taxon>
        <taxon>Pseudomonadota</taxon>
        <taxon>Gammaproteobacteria</taxon>
        <taxon>Pseudomonadales</taxon>
        <taxon>Pseudomonadaceae</taxon>
        <taxon>Pseudomonas</taxon>
    </lineage>
</organism>
<accession>A0A7Y8JS87</accession>